<protein>
    <submittedName>
        <fullName evidence="1">Uncharacterized protein</fullName>
    </submittedName>
</protein>
<evidence type="ECO:0000313" key="2">
    <source>
        <dbReference type="Proteomes" id="UP000260649"/>
    </source>
</evidence>
<dbReference type="GeneID" id="97995093"/>
<organism evidence="1 2">
    <name type="scientific">Evtepia gabavorous</name>
    <dbReference type="NCBI Taxonomy" id="2211183"/>
    <lineage>
        <taxon>Bacteria</taxon>
        <taxon>Bacillati</taxon>
        <taxon>Bacillota</taxon>
        <taxon>Clostridia</taxon>
        <taxon>Eubacteriales</taxon>
        <taxon>Evtepia</taxon>
    </lineage>
</organism>
<accession>A0A3E2B464</accession>
<gene>
    <name evidence="1" type="ORF">DV520_05005</name>
</gene>
<proteinExistence type="predicted"/>
<evidence type="ECO:0000313" key="1">
    <source>
        <dbReference type="EMBL" id="RFT06812.1"/>
    </source>
</evidence>
<dbReference type="OrthoDB" id="2087590at2"/>
<dbReference type="AlphaFoldDB" id="A0A3E2B464"/>
<comment type="caution">
    <text evidence="1">The sequence shown here is derived from an EMBL/GenBank/DDBJ whole genome shotgun (WGS) entry which is preliminary data.</text>
</comment>
<dbReference type="EMBL" id="QQRQ01000006">
    <property type="protein sequence ID" value="RFT06812.1"/>
    <property type="molecule type" value="Genomic_DNA"/>
</dbReference>
<dbReference type="RefSeq" id="WP_021918783.1">
    <property type="nucleotide sequence ID" value="NZ_CAKXKJ010000006.1"/>
</dbReference>
<reference evidence="1 2" key="1">
    <citation type="submission" date="2018-07" db="EMBL/GenBank/DDBJ databases">
        <title>GABA Modulating Bacteria of the Human Gut Microbiota.</title>
        <authorList>
            <person name="Strandwitz P."/>
            <person name="Kim K.H."/>
            <person name="Terekhova D."/>
            <person name="Liu J.K."/>
            <person name="Sharma A."/>
            <person name="Levering J."/>
            <person name="Mcdonald D."/>
            <person name="Dietrich D."/>
            <person name="Ramadhar T.R."/>
            <person name="Lekbua A."/>
            <person name="Mroue N."/>
            <person name="Liston C."/>
            <person name="Stewart E.J."/>
            <person name="Dubin M.J."/>
            <person name="Zengler K."/>
            <person name="Knight R."/>
            <person name="Gilbert J.A."/>
            <person name="Clardy J."/>
            <person name="Lewis K."/>
        </authorList>
    </citation>
    <scope>NUCLEOTIDE SEQUENCE [LARGE SCALE GENOMIC DNA]</scope>
    <source>
        <strain evidence="1 2">KLE1738</strain>
    </source>
</reference>
<dbReference type="InterPro" id="IPR036388">
    <property type="entry name" value="WH-like_DNA-bd_sf"/>
</dbReference>
<dbReference type="Proteomes" id="UP000260649">
    <property type="component" value="Unassembled WGS sequence"/>
</dbReference>
<name>A0A3E2B464_9FIRM</name>
<keyword evidence="2" id="KW-1185">Reference proteome</keyword>
<dbReference type="Gene3D" id="1.10.10.10">
    <property type="entry name" value="Winged helix-like DNA-binding domain superfamily/Winged helix DNA-binding domain"/>
    <property type="match status" value="1"/>
</dbReference>
<sequence>MTKTEMDIRSVLGPAGGSIRPLAAASDLFARRMFEERMDSEDIFLTKDIYPIVAVWLQKKPGATGRAIERLAARCWDLGDRGRLSEIAGKNLREPPAPRDIMIYFAWYSHKGIPYFEAMKGKQPLLF</sequence>